<evidence type="ECO:0000313" key="8">
    <source>
        <dbReference type="EMBL" id="WDV05614.1"/>
    </source>
</evidence>
<protein>
    <submittedName>
        <fullName evidence="8">Chromate efflux transporter</fullName>
    </submittedName>
</protein>
<dbReference type="PANTHER" id="PTHR33567:SF3">
    <property type="entry name" value="CHROMATE ION TRANSPORTER (EUROFUNG)"/>
    <property type="match status" value="1"/>
</dbReference>
<feature type="transmembrane region" description="Helical" evidence="7">
    <location>
        <begin position="204"/>
        <end position="225"/>
    </location>
</feature>
<organism evidence="8 9">
    <name type="scientific">Lysinibacillus irui</name>
    <dbReference type="NCBI Taxonomy" id="2998077"/>
    <lineage>
        <taxon>Bacteria</taxon>
        <taxon>Bacillati</taxon>
        <taxon>Bacillota</taxon>
        <taxon>Bacilli</taxon>
        <taxon>Bacillales</taxon>
        <taxon>Bacillaceae</taxon>
        <taxon>Lysinibacillus</taxon>
    </lineage>
</organism>
<feature type="transmembrane region" description="Helical" evidence="7">
    <location>
        <begin position="237"/>
        <end position="258"/>
    </location>
</feature>
<evidence type="ECO:0000313" key="9">
    <source>
        <dbReference type="Proteomes" id="UP001219585"/>
    </source>
</evidence>
<evidence type="ECO:0000256" key="6">
    <source>
        <dbReference type="ARBA" id="ARBA00023136"/>
    </source>
</evidence>
<feature type="transmembrane region" description="Helical" evidence="7">
    <location>
        <begin position="334"/>
        <end position="352"/>
    </location>
</feature>
<evidence type="ECO:0000256" key="4">
    <source>
        <dbReference type="ARBA" id="ARBA00022692"/>
    </source>
</evidence>
<evidence type="ECO:0000256" key="2">
    <source>
        <dbReference type="ARBA" id="ARBA00005262"/>
    </source>
</evidence>
<keyword evidence="3" id="KW-1003">Cell membrane</keyword>
<dbReference type="AlphaFoldDB" id="A0AAJ5RQ09"/>
<comment type="subcellular location">
    <subcellularLocation>
        <location evidence="1">Cell membrane</location>
        <topology evidence="1">Multi-pass membrane protein</topology>
    </subcellularLocation>
</comment>
<evidence type="ECO:0000256" key="1">
    <source>
        <dbReference type="ARBA" id="ARBA00004651"/>
    </source>
</evidence>
<feature type="transmembrane region" description="Helical" evidence="7">
    <location>
        <begin position="300"/>
        <end position="322"/>
    </location>
</feature>
<feature type="transmembrane region" description="Helical" evidence="7">
    <location>
        <begin position="89"/>
        <end position="113"/>
    </location>
</feature>
<reference evidence="8" key="1">
    <citation type="submission" date="2022-11" db="EMBL/GenBank/DDBJ databases">
        <title>Lysinibacillus irui.</title>
        <authorList>
            <person name="Akintayo S.O."/>
        </authorList>
    </citation>
    <scope>NUCLEOTIDE SEQUENCE</scope>
    <source>
        <strain evidence="8">IRB4-01</strain>
    </source>
</reference>
<gene>
    <name evidence="8" type="primary">chrA</name>
    <name evidence="8" type="ORF">OU989_15055</name>
</gene>
<dbReference type="GO" id="GO:0005886">
    <property type="term" value="C:plasma membrane"/>
    <property type="evidence" value="ECO:0007669"/>
    <property type="project" value="UniProtKB-SubCell"/>
</dbReference>
<evidence type="ECO:0000256" key="7">
    <source>
        <dbReference type="SAM" id="Phobius"/>
    </source>
</evidence>
<dbReference type="RefSeq" id="WP_274793822.1">
    <property type="nucleotide sequence ID" value="NZ_CP113527.1"/>
</dbReference>
<evidence type="ECO:0000256" key="5">
    <source>
        <dbReference type="ARBA" id="ARBA00022989"/>
    </source>
</evidence>
<sequence>MKEKTGKVVESLRTLWEIFWVSLKLGCTSFGGPTAHLGYFQQEYVQKRKWLSAHDYSQLVILSQFLPGPASSQVGMGIGLIRGGLLGSLLSFVGFTLPSVLILMVFAYLSILTELKMDWIHGLKLVAVAIVAQAIFDMSKKILSTTLHWLIALLALVIVLTWLHPFAQITSIVVAACIGFQYIKKDHEDHSSKMVHIPISKITGMVLLALFLLLLIGLPFISAIWNHEWIAMIEKFYTAGALVFGGGHVVLPLLEAQFVQSGQITTSDFLAGYGMTQAVPGPLFTFAAYIGMVIAGIPGAIIATLAIFLPAFLLVIGTLPFWISLSRIARLKGAMAGANAAVVGILAAAFIHPIVTQTIVSGLDICIVAVFIWCLIRWKMQPYILVLLGIIVGIVCYT</sequence>
<feature type="transmembrane region" description="Helical" evidence="7">
    <location>
        <begin position="119"/>
        <end position="136"/>
    </location>
</feature>
<dbReference type="GO" id="GO:0015109">
    <property type="term" value="F:chromate transmembrane transporter activity"/>
    <property type="evidence" value="ECO:0007669"/>
    <property type="project" value="InterPro"/>
</dbReference>
<dbReference type="EMBL" id="CP113527">
    <property type="protein sequence ID" value="WDV05614.1"/>
    <property type="molecule type" value="Genomic_DNA"/>
</dbReference>
<feature type="transmembrane region" description="Helical" evidence="7">
    <location>
        <begin position="270"/>
        <end position="294"/>
    </location>
</feature>
<dbReference type="InterPro" id="IPR014047">
    <property type="entry name" value="Chr_Tranpt_l_chain"/>
</dbReference>
<dbReference type="InterPro" id="IPR003370">
    <property type="entry name" value="Chromate_transpt"/>
</dbReference>
<name>A0AAJ5RQ09_9BACI</name>
<dbReference type="Proteomes" id="UP001219585">
    <property type="component" value="Chromosome"/>
</dbReference>
<evidence type="ECO:0000256" key="3">
    <source>
        <dbReference type="ARBA" id="ARBA00022475"/>
    </source>
</evidence>
<feature type="transmembrane region" description="Helical" evidence="7">
    <location>
        <begin position="143"/>
        <end position="160"/>
    </location>
</feature>
<dbReference type="KEGG" id="liu:OU989_15055"/>
<dbReference type="Pfam" id="PF02417">
    <property type="entry name" value="Chromate_transp"/>
    <property type="match status" value="2"/>
</dbReference>
<keyword evidence="4 7" id="KW-0812">Transmembrane</keyword>
<dbReference type="PIRSF" id="PIRSF004810">
    <property type="entry name" value="ChrA"/>
    <property type="match status" value="1"/>
</dbReference>
<dbReference type="NCBIfam" id="TIGR00937">
    <property type="entry name" value="2A51"/>
    <property type="match status" value="1"/>
</dbReference>
<feature type="transmembrane region" description="Helical" evidence="7">
    <location>
        <begin position="358"/>
        <end position="376"/>
    </location>
</feature>
<dbReference type="PANTHER" id="PTHR33567">
    <property type="entry name" value="CHROMATE ION TRANSPORTER (EUROFUNG)"/>
    <property type="match status" value="1"/>
</dbReference>
<proteinExistence type="inferred from homology"/>
<keyword evidence="6 7" id="KW-0472">Membrane</keyword>
<keyword evidence="5 7" id="KW-1133">Transmembrane helix</keyword>
<accession>A0AAJ5RQ09</accession>
<comment type="similarity">
    <text evidence="2">Belongs to the chromate ion transporter (CHR) (TC 2.A.51) family.</text>
</comment>